<gene>
    <name evidence="2" type="ORF">CONLIGDRAFT_687838</name>
</gene>
<feature type="compositionally biased region" description="Basic and acidic residues" evidence="1">
    <location>
        <begin position="84"/>
        <end position="100"/>
    </location>
</feature>
<evidence type="ECO:0000256" key="1">
    <source>
        <dbReference type="SAM" id="MobiDB-lite"/>
    </source>
</evidence>
<dbReference type="Proteomes" id="UP000182658">
    <property type="component" value="Unassembled WGS sequence"/>
</dbReference>
<organism evidence="2 3">
    <name type="scientific">Coniochaeta ligniaria NRRL 30616</name>
    <dbReference type="NCBI Taxonomy" id="1408157"/>
    <lineage>
        <taxon>Eukaryota</taxon>
        <taxon>Fungi</taxon>
        <taxon>Dikarya</taxon>
        <taxon>Ascomycota</taxon>
        <taxon>Pezizomycotina</taxon>
        <taxon>Sordariomycetes</taxon>
        <taxon>Sordariomycetidae</taxon>
        <taxon>Coniochaetales</taxon>
        <taxon>Coniochaetaceae</taxon>
        <taxon>Coniochaeta</taxon>
    </lineage>
</organism>
<evidence type="ECO:0000313" key="2">
    <source>
        <dbReference type="EMBL" id="OIW22137.1"/>
    </source>
</evidence>
<dbReference type="AlphaFoldDB" id="A0A1J7ILX7"/>
<reference evidence="2 3" key="1">
    <citation type="submission" date="2016-10" db="EMBL/GenBank/DDBJ databases">
        <title>Draft genome sequence of Coniochaeta ligniaria NRRL30616, a lignocellulolytic fungus for bioabatement of inhibitors in plant biomass hydrolysates.</title>
        <authorList>
            <consortium name="DOE Joint Genome Institute"/>
            <person name="Jimenez D.J."/>
            <person name="Hector R.E."/>
            <person name="Riley R."/>
            <person name="Sun H."/>
            <person name="Grigoriev I.V."/>
            <person name="Van Elsas J.D."/>
            <person name="Nichols N.N."/>
        </authorList>
    </citation>
    <scope>NUCLEOTIDE SEQUENCE [LARGE SCALE GENOMIC DNA]</scope>
    <source>
        <strain evidence="2 3">NRRL 30616</strain>
    </source>
</reference>
<accession>A0A1J7ILX7</accession>
<name>A0A1J7ILX7_9PEZI</name>
<evidence type="ECO:0000313" key="3">
    <source>
        <dbReference type="Proteomes" id="UP000182658"/>
    </source>
</evidence>
<sequence>MSDREPMLAYRLSMDPMSPPVSPSVYSNAPTTTCCSVMSHDLQILETWLIVCNTLAVTGQRDLWGDIWQWLDSGSAAPVFELDTESKTKSNETKEPHPATEDQAAPGPTMFEREQLKKLEGARCNTLDDFMGVIGLEDVKKQDATVDAIGVKDVGEVGDDEEEHSAVCVLLQHLVDMLPAVFKLDKCALCGPPHRRRIPRYRVFVLEASCILT</sequence>
<proteinExistence type="predicted"/>
<protein>
    <submittedName>
        <fullName evidence="2">Uncharacterized protein</fullName>
    </submittedName>
</protein>
<dbReference type="EMBL" id="KV875159">
    <property type="protein sequence ID" value="OIW22137.1"/>
    <property type="molecule type" value="Genomic_DNA"/>
</dbReference>
<feature type="region of interest" description="Disordered" evidence="1">
    <location>
        <begin position="84"/>
        <end position="107"/>
    </location>
</feature>
<keyword evidence="3" id="KW-1185">Reference proteome</keyword>
<dbReference type="InParanoid" id="A0A1J7ILX7"/>